<dbReference type="AlphaFoldDB" id="A0A4D6GRZ5"/>
<dbReference type="Proteomes" id="UP000296216">
    <property type="component" value="Chromosome"/>
</dbReference>
<dbReference type="EMBL" id="CP038631">
    <property type="protein sequence ID" value="QCC44519.1"/>
    <property type="molecule type" value="Genomic_DNA"/>
</dbReference>
<feature type="transmembrane region" description="Helical" evidence="1">
    <location>
        <begin position="22"/>
        <end position="44"/>
    </location>
</feature>
<feature type="transmembrane region" description="Helical" evidence="1">
    <location>
        <begin position="115"/>
        <end position="133"/>
    </location>
</feature>
<feature type="transmembrane region" description="Helical" evidence="1">
    <location>
        <begin position="165"/>
        <end position="190"/>
    </location>
</feature>
<reference evidence="3" key="3">
    <citation type="journal article" name="MicrobiologyOpen">
        <title>Whole-genome comparison between the type strain of Halobacterium salinarum (DSM 3754(T)) and the laboratory strains R1 and NRC-1.</title>
        <authorList>
            <person name="Pfeiffer F."/>
            <person name="Losensky G."/>
            <person name="Marchfelder A."/>
            <person name="Habermann B."/>
            <person name="Dyall-Smith M."/>
        </authorList>
    </citation>
    <scope>NUCLEOTIDE SEQUENCE</scope>
    <source>
        <strain evidence="3">91-R6</strain>
    </source>
</reference>
<dbReference type="EMBL" id="VRYN01000002">
    <property type="protein sequence ID" value="TYO76434.1"/>
    <property type="molecule type" value="Genomic_DNA"/>
</dbReference>
<dbReference type="Gene3D" id="1.20.144.10">
    <property type="entry name" value="Phosphatidic acid phosphatase type 2/haloperoxidase"/>
    <property type="match status" value="1"/>
</dbReference>
<dbReference type="Proteomes" id="UP000323075">
    <property type="component" value="Unassembled WGS sequence"/>
</dbReference>
<evidence type="ECO:0000313" key="5">
    <source>
        <dbReference type="Proteomes" id="UP000296216"/>
    </source>
</evidence>
<proteinExistence type="predicted"/>
<dbReference type="GO" id="GO:0050380">
    <property type="term" value="F:undecaprenyl-diphosphatase activity"/>
    <property type="evidence" value="ECO:0007669"/>
    <property type="project" value="InterPro"/>
</dbReference>
<dbReference type="GeneID" id="68693616"/>
<dbReference type="SMART" id="SM00014">
    <property type="entry name" value="acidPPc"/>
    <property type="match status" value="1"/>
</dbReference>
<gene>
    <name evidence="4" type="ORF">APQ99_01071</name>
    <name evidence="3" type="ORF">HBSAL_03975</name>
</gene>
<dbReference type="InterPro" id="IPR036938">
    <property type="entry name" value="PAP2/HPO_sf"/>
</dbReference>
<dbReference type="Pfam" id="PF01569">
    <property type="entry name" value="PAP2"/>
    <property type="match status" value="1"/>
</dbReference>
<sequence length="208" mass="21725">MTPPPAASLITPHAGTPVLNEAMVFLAERAVFLVPLVLVVLWVAPGVDRPIPVLEAALAGLGITTHDGKQKSVFVFATIVVALAISYGMGTLHSHPAPYAAGYETLLAGPPENSFPSQHTTVMFAFAWPLASLQDRWRAVVVGVAVAALVGYSRVYVGVHYPVDIAGGIAASVLGFGAVYAAQPLVTAFADRCIRVEARLLGVVFGGR</sequence>
<dbReference type="EC" id="3.1.3.-" evidence="3"/>
<dbReference type="GO" id="GO:0005886">
    <property type="term" value="C:plasma membrane"/>
    <property type="evidence" value="ECO:0007669"/>
    <property type="project" value="InterPro"/>
</dbReference>
<feature type="domain" description="Phosphatidic acid phosphatase type 2/haloperoxidase" evidence="2">
    <location>
        <begin position="71"/>
        <end position="180"/>
    </location>
</feature>
<dbReference type="RefSeq" id="WP_010902532.1">
    <property type="nucleotide sequence ID" value="NZ_VRYN01000002.1"/>
</dbReference>
<evidence type="ECO:0000313" key="4">
    <source>
        <dbReference type="EMBL" id="TYO76434.1"/>
    </source>
</evidence>
<keyword evidence="3" id="KW-0378">Hydrolase</keyword>
<dbReference type="PANTHER" id="PTHR14969:SF13">
    <property type="entry name" value="AT30094P"/>
    <property type="match status" value="1"/>
</dbReference>
<organism evidence="3 5">
    <name type="scientific">Halobacterium salinarum (strain ATCC 33171 / DSM 3754 / JCM 8978 / NBRC 102687 / NCIMB 764 / 91-R6)</name>
    <dbReference type="NCBI Taxonomy" id="2597657"/>
    <lineage>
        <taxon>Archaea</taxon>
        <taxon>Methanobacteriati</taxon>
        <taxon>Methanobacteriota</taxon>
        <taxon>Stenosarchaea group</taxon>
        <taxon>Halobacteria</taxon>
        <taxon>Halobacteriales</taxon>
        <taxon>Halobacteriaceae</taxon>
        <taxon>Halobacterium</taxon>
    </lineage>
</organism>
<reference evidence="4 6" key="2">
    <citation type="submission" date="2019-07" db="EMBL/GenBank/DDBJ databases">
        <title>Genomic Encyclopedia of Archaeal and Bacterial Type Strains, Phase II (KMG-II): from individual species to whole genera.</title>
        <authorList>
            <person name="Goeker M."/>
        </authorList>
    </citation>
    <scope>NUCLEOTIDE SEQUENCE [LARGE SCALE GENOMIC DNA]</scope>
    <source>
        <strain evidence="4 6">DSM 3754</strain>
    </source>
</reference>
<feature type="transmembrane region" description="Helical" evidence="1">
    <location>
        <begin position="73"/>
        <end position="95"/>
    </location>
</feature>
<dbReference type="GO" id="GO:0042392">
    <property type="term" value="F:sphingosine-1-phosphate phosphatase activity"/>
    <property type="evidence" value="ECO:0007669"/>
    <property type="project" value="TreeGrafter"/>
</dbReference>
<accession>A0A4D6GRZ5</accession>
<evidence type="ECO:0000313" key="6">
    <source>
        <dbReference type="Proteomes" id="UP000323075"/>
    </source>
</evidence>
<keyword evidence="1" id="KW-0812">Transmembrane</keyword>
<dbReference type="PANTHER" id="PTHR14969">
    <property type="entry name" value="SPHINGOSINE-1-PHOSPHATE PHOSPHOHYDROLASE"/>
    <property type="match status" value="1"/>
</dbReference>
<reference evidence="3 5" key="1">
    <citation type="journal article" date="2019" name="Microbiol. Resour. Announc.">
        <title>The Genome Sequence of the Halobacterium salinarum Type Strain Is Closely Related to That of Laboratory Strains NRC-1 and R1.</title>
        <authorList>
            <person name="Pfeiffer F."/>
            <person name="Marchfelder A."/>
            <person name="Habermann B."/>
            <person name="Dyall-Smith M.L."/>
        </authorList>
    </citation>
    <scope>NUCLEOTIDE SEQUENCE [LARGE SCALE GENOMIC DNA]</scope>
    <source>
        <strain evidence="3">91-R6</strain>
        <strain evidence="5">ATCC 33171 / DSM 3754 / JCM 8978 / NBRC 102687 / NCIMB 764 / 91-R6</strain>
    </source>
</reference>
<evidence type="ECO:0000259" key="2">
    <source>
        <dbReference type="SMART" id="SM00014"/>
    </source>
</evidence>
<feature type="transmembrane region" description="Helical" evidence="1">
    <location>
        <begin position="140"/>
        <end position="159"/>
    </location>
</feature>
<dbReference type="CDD" id="cd03385">
    <property type="entry name" value="PAP2_BcrC_like"/>
    <property type="match status" value="1"/>
</dbReference>
<evidence type="ECO:0000313" key="3">
    <source>
        <dbReference type="EMBL" id="QCC44519.1"/>
    </source>
</evidence>
<dbReference type="InterPro" id="IPR000326">
    <property type="entry name" value="PAP2/HPO"/>
</dbReference>
<evidence type="ECO:0000256" key="1">
    <source>
        <dbReference type="SAM" id="Phobius"/>
    </source>
</evidence>
<dbReference type="InterPro" id="IPR033879">
    <property type="entry name" value="UPP_Pase"/>
</dbReference>
<dbReference type="SUPFAM" id="SSF48317">
    <property type="entry name" value="Acid phosphatase/Vanadium-dependent haloperoxidase"/>
    <property type="match status" value="1"/>
</dbReference>
<keyword evidence="1" id="KW-0472">Membrane</keyword>
<protein>
    <submittedName>
        <fullName evidence="3">Putative PAP2-type phosphatase</fullName>
        <ecNumber evidence="3">3.1.3.-</ecNumber>
    </submittedName>
    <submittedName>
        <fullName evidence="4">Undecaprenyl-diphosphatase</fullName>
    </submittedName>
</protein>
<name>A0A4D6GRZ5_HALS9</name>
<keyword evidence="1" id="KW-1133">Transmembrane helix</keyword>